<feature type="chain" id="PRO_5022904625" description="Secreted protein" evidence="1">
    <location>
        <begin position="24"/>
        <end position="61"/>
    </location>
</feature>
<sequence length="61" mass="6731">MTGSNVSTQYVVLCLALTHSSRAVSTTSTTATECKYTCLFHSTSVLSGNRPWKNWCPNPKY</sequence>
<accession>A0A5B7EFH9</accession>
<evidence type="ECO:0000256" key="1">
    <source>
        <dbReference type="SAM" id="SignalP"/>
    </source>
</evidence>
<evidence type="ECO:0000313" key="2">
    <source>
        <dbReference type="EMBL" id="MPC31743.1"/>
    </source>
</evidence>
<comment type="caution">
    <text evidence="2">The sequence shown here is derived from an EMBL/GenBank/DDBJ whole genome shotgun (WGS) entry which is preliminary data.</text>
</comment>
<protein>
    <recommendedName>
        <fullName evidence="4">Secreted protein</fullName>
    </recommendedName>
</protein>
<dbReference type="Proteomes" id="UP000324222">
    <property type="component" value="Unassembled WGS sequence"/>
</dbReference>
<organism evidence="2 3">
    <name type="scientific">Portunus trituberculatus</name>
    <name type="common">Swimming crab</name>
    <name type="synonym">Neptunus trituberculatus</name>
    <dbReference type="NCBI Taxonomy" id="210409"/>
    <lineage>
        <taxon>Eukaryota</taxon>
        <taxon>Metazoa</taxon>
        <taxon>Ecdysozoa</taxon>
        <taxon>Arthropoda</taxon>
        <taxon>Crustacea</taxon>
        <taxon>Multicrustacea</taxon>
        <taxon>Malacostraca</taxon>
        <taxon>Eumalacostraca</taxon>
        <taxon>Eucarida</taxon>
        <taxon>Decapoda</taxon>
        <taxon>Pleocyemata</taxon>
        <taxon>Brachyura</taxon>
        <taxon>Eubrachyura</taxon>
        <taxon>Portunoidea</taxon>
        <taxon>Portunidae</taxon>
        <taxon>Portuninae</taxon>
        <taxon>Portunus</taxon>
    </lineage>
</organism>
<dbReference type="AlphaFoldDB" id="A0A5B7EFH9"/>
<keyword evidence="3" id="KW-1185">Reference proteome</keyword>
<keyword evidence="1" id="KW-0732">Signal</keyword>
<proteinExistence type="predicted"/>
<name>A0A5B7EFH9_PORTR</name>
<feature type="signal peptide" evidence="1">
    <location>
        <begin position="1"/>
        <end position="23"/>
    </location>
</feature>
<evidence type="ECO:0008006" key="4">
    <source>
        <dbReference type="Google" id="ProtNLM"/>
    </source>
</evidence>
<evidence type="ECO:0000313" key="3">
    <source>
        <dbReference type="Proteomes" id="UP000324222"/>
    </source>
</evidence>
<gene>
    <name evidence="2" type="ORF">E2C01_025040</name>
</gene>
<dbReference type="EMBL" id="VSRR010002496">
    <property type="protein sequence ID" value="MPC31743.1"/>
    <property type="molecule type" value="Genomic_DNA"/>
</dbReference>
<reference evidence="2 3" key="1">
    <citation type="submission" date="2019-05" db="EMBL/GenBank/DDBJ databases">
        <title>Another draft genome of Portunus trituberculatus and its Hox gene families provides insights of decapod evolution.</title>
        <authorList>
            <person name="Jeong J.-H."/>
            <person name="Song I."/>
            <person name="Kim S."/>
            <person name="Choi T."/>
            <person name="Kim D."/>
            <person name="Ryu S."/>
            <person name="Kim W."/>
        </authorList>
    </citation>
    <scope>NUCLEOTIDE SEQUENCE [LARGE SCALE GENOMIC DNA]</scope>
    <source>
        <tissue evidence="2">Muscle</tissue>
    </source>
</reference>